<dbReference type="Proteomes" id="UP000249354">
    <property type="component" value="Unassembled WGS sequence"/>
</dbReference>
<evidence type="ECO:0000313" key="1">
    <source>
        <dbReference type="EMBL" id="PZO16895.1"/>
    </source>
</evidence>
<comment type="caution">
    <text evidence="1">The sequence shown here is derived from an EMBL/GenBank/DDBJ whole genome shotgun (WGS) entry which is preliminary data.</text>
</comment>
<protein>
    <submittedName>
        <fullName evidence="1">Uncharacterized protein</fullName>
    </submittedName>
</protein>
<dbReference type="AlphaFoldDB" id="A0A2W4W4D5"/>
<gene>
    <name evidence="1" type="ORF">DCF25_11920</name>
</gene>
<reference evidence="2" key="1">
    <citation type="submission" date="2018-04" db="EMBL/GenBank/DDBJ databases">
        <authorList>
            <person name="Cornet L."/>
        </authorList>
    </citation>
    <scope>NUCLEOTIDE SEQUENCE [LARGE SCALE GENOMIC DNA]</scope>
</reference>
<sequence>MMRALGGAHQLRKTMQASQFEILHAWPAFSDLPYGISFRFQIGKRRYSASFRTSVVERDFYCLDIRSDPHDIGEVSDCGLTLDAAVAQFFEFAQAPSLD</sequence>
<proteinExistence type="predicted"/>
<name>A0A2W4W4D5_9CYAN</name>
<reference evidence="1 2" key="2">
    <citation type="submission" date="2018-06" db="EMBL/GenBank/DDBJ databases">
        <title>Metagenomic assembly of (sub)arctic Cyanobacteria and their associated microbiome from non-axenic cultures.</title>
        <authorList>
            <person name="Baurain D."/>
        </authorList>
    </citation>
    <scope>NUCLEOTIDE SEQUENCE [LARGE SCALE GENOMIC DNA]</scope>
    <source>
        <strain evidence="1">ULC129bin1</strain>
    </source>
</reference>
<evidence type="ECO:0000313" key="2">
    <source>
        <dbReference type="Proteomes" id="UP000249354"/>
    </source>
</evidence>
<dbReference type="EMBL" id="QBMC01000074">
    <property type="protein sequence ID" value="PZO16895.1"/>
    <property type="molecule type" value="Genomic_DNA"/>
</dbReference>
<accession>A0A2W4W4D5</accession>
<organism evidence="1 2">
    <name type="scientific">Leptolyngbya foveolarum</name>
    <dbReference type="NCBI Taxonomy" id="47253"/>
    <lineage>
        <taxon>Bacteria</taxon>
        <taxon>Bacillati</taxon>
        <taxon>Cyanobacteriota</taxon>
        <taxon>Cyanophyceae</taxon>
        <taxon>Leptolyngbyales</taxon>
        <taxon>Leptolyngbyaceae</taxon>
        <taxon>Leptolyngbya group</taxon>
        <taxon>Leptolyngbya</taxon>
    </lineage>
</organism>